<dbReference type="PANTHER" id="PTHR39431:SF1">
    <property type="entry name" value="FRPA_C-RELATED PROTEIN"/>
    <property type="match status" value="1"/>
</dbReference>
<reference evidence="2 3" key="1">
    <citation type="submission" date="2023-11" db="EMBL/GenBank/DDBJ databases">
        <title>A Novel Polar Bacteriovorax (B. antarcticus) Isolated from the Biocrust in Antarctica.</title>
        <authorList>
            <person name="Mun W."/>
            <person name="Choi S.Y."/>
            <person name="Mitchell R.J."/>
        </authorList>
    </citation>
    <scope>NUCLEOTIDE SEQUENCE [LARGE SCALE GENOMIC DNA]</scope>
    <source>
        <strain evidence="2 3">PP10</strain>
    </source>
</reference>
<protein>
    <recommendedName>
        <fullName evidence="4">EF-hand domain-containing protein</fullName>
    </recommendedName>
</protein>
<evidence type="ECO:0000313" key="2">
    <source>
        <dbReference type="EMBL" id="MEA9357613.1"/>
    </source>
</evidence>
<comment type="caution">
    <text evidence="2">The sequence shown here is derived from an EMBL/GenBank/DDBJ whole genome shotgun (WGS) entry which is preliminary data.</text>
</comment>
<dbReference type="EMBL" id="JAYGJQ010000002">
    <property type="protein sequence ID" value="MEA9357613.1"/>
    <property type="molecule type" value="Genomic_DNA"/>
</dbReference>
<dbReference type="RefSeq" id="WP_323577691.1">
    <property type="nucleotide sequence ID" value="NZ_JAYGJQ010000002.1"/>
</dbReference>
<organism evidence="2 3">
    <name type="scientific">Bacteriovorax antarcticus</name>
    <dbReference type="NCBI Taxonomy" id="3088717"/>
    <lineage>
        <taxon>Bacteria</taxon>
        <taxon>Pseudomonadati</taxon>
        <taxon>Bdellovibrionota</taxon>
        <taxon>Bacteriovoracia</taxon>
        <taxon>Bacteriovoracales</taxon>
        <taxon>Bacteriovoracaceae</taxon>
        <taxon>Bacteriovorax</taxon>
    </lineage>
</organism>
<keyword evidence="3" id="KW-1185">Reference proteome</keyword>
<proteinExistence type="predicted"/>
<sequence length="480" mass="52668">MKLTLIMTSALWSWSLVAQTIAVMPQNVSGVGSIQVGNAIAGKCDGLSPNYIKLSVQPSCYGANLRSGGDTLNPDHGDVELDLTIKNGGSSYNTKITFPNKVTWPENYGQTCKWSGTSPLSTIDCDQEGKVVSYTCTAVSTGWFLNDYLKCGRSGDPLTHGELNQNVQCGFLYKWKGTDYAAVNSYTRIGSVANCGLRDSDENWADQMKITSSTPASKVSKYAKRGKVVVAFDGLNIKKQSIVKDNTTGNFISSGSRSQVIAKFSQFNNEGGRKNLSQKVEASFDEYEECLEVKAAFLGTNQFCGSYYSPIMLFFDDQLPQFAGTSTFPLVEGVKMIYWPESKAPGYFLAIDEAGSGKITSNKQLFGESTKYKNGFESLKRIDSNNDGIIDSKDKLYSKLVLWKDVNGDGVSDKGELFTLESQGVVSISLKYHDKDRKNFGKRAEAREASEFTFIKKGMEAKGKVIDIWLAPNAMANKKK</sequence>
<evidence type="ECO:0000313" key="3">
    <source>
        <dbReference type="Proteomes" id="UP001302274"/>
    </source>
</evidence>
<evidence type="ECO:0008006" key="4">
    <source>
        <dbReference type="Google" id="ProtNLM"/>
    </source>
</evidence>
<gene>
    <name evidence="2" type="ORF">SHI21_15395</name>
</gene>
<dbReference type="Proteomes" id="UP001302274">
    <property type="component" value="Unassembled WGS sequence"/>
</dbReference>
<accession>A0ABU5VX20</accession>
<feature type="chain" id="PRO_5047180664" description="EF-hand domain-containing protein" evidence="1">
    <location>
        <begin position="19"/>
        <end position="480"/>
    </location>
</feature>
<name>A0ABU5VX20_9BACT</name>
<dbReference type="PANTHER" id="PTHR39431">
    <property type="entry name" value="FRPA/C-RELATED PROTEIN"/>
    <property type="match status" value="1"/>
</dbReference>
<evidence type="ECO:0000256" key="1">
    <source>
        <dbReference type="SAM" id="SignalP"/>
    </source>
</evidence>
<feature type="signal peptide" evidence="1">
    <location>
        <begin position="1"/>
        <end position="18"/>
    </location>
</feature>
<keyword evidence="1" id="KW-0732">Signal</keyword>